<feature type="compositionally biased region" description="Low complexity" evidence="1">
    <location>
        <begin position="43"/>
        <end position="57"/>
    </location>
</feature>
<evidence type="ECO:0000313" key="3">
    <source>
        <dbReference type="Proteomes" id="UP001321749"/>
    </source>
</evidence>
<feature type="region of interest" description="Disordered" evidence="1">
    <location>
        <begin position="181"/>
        <end position="218"/>
    </location>
</feature>
<dbReference type="Proteomes" id="UP001321749">
    <property type="component" value="Unassembled WGS sequence"/>
</dbReference>
<feature type="compositionally biased region" description="Gly residues" evidence="1">
    <location>
        <begin position="682"/>
        <end position="694"/>
    </location>
</feature>
<gene>
    <name evidence="2" type="ORF">QBC42DRAFT_272673</name>
</gene>
<feature type="region of interest" description="Disordered" evidence="1">
    <location>
        <begin position="682"/>
        <end position="710"/>
    </location>
</feature>
<proteinExistence type="predicted"/>
<feature type="compositionally biased region" description="Low complexity" evidence="1">
    <location>
        <begin position="555"/>
        <end position="565"/>
    </location>
</feature>
<feature type="region of interest" description="Disordered" evidence="1">
    <location>
        <begin position="252"/>
        <end position="275"/>
    </location>
</feature>
<comment type="caution">
    <text evidence="2">The sequence shown here is derived from an EMBL/GenBank/DDBJ whole genome shotgun (WGS) entry which is preliminary data.</text>
</comment>
<keyword evidence="3" id="KW-1185">Reference proteome</keyword>
<reference evidence="2" key="2">
    <citation type="submission" date="2023-06" db="EMBL/GenBank/DDBJ databases">
        <authorList>
            <consortium name="Lawrence Berkeley National Laboratory"/>
            <person name="Mondo S.J."/>
            <person name="Hensen N."/>
            <person name="Bonometti L."/>
            <person name="Westerberg I."/>
            <person name="Brannstrom I.O."/>
            <person name="Guillou S."/>
            <person name="Cros-Aarteil S."/>
            <person name="Calhoun S."/>
            <person name="Haridas S."/>
            <person name="Kuo A."/>
            <person name="Pangilinan J."/>
            <person name="Riley R."/>
            <person name="Labutti K."/>
            <person name="Andreopoulos B."/>
            <person name="Lipzen A."/>
            <person name="Chen C."/>
            <person name="Yanf M."/>
            <person name="Daum C."/>
            <person name="Ng V."/>
            <person name="Clum A."/>
            <person name="Steindorff A."/>
            <person name="Ohm R."/>
            <person name="Martin F."/>
            <person name="Silar P."/>
            <person name="Natvig D."/>
            <person name="Lalanne C."/>
            <person name="Gautier V."/>
            <person name="Ament-Velasquez S.L."/>
            <person name="Kruys A."/>
            <person name="Hutchinson M.I."/>
            <person name="Powell A.J."/>
            <person name="Barry K."/>
            <person name="Miller A.N."/>
            <person name="Grigoriev I.V."/>
            <person name="Debuchy R."/>
            <person name="Gladieux P."/>
            <person name="Thoren M.H."/>
            <person name="Johannesson H."/>
        </authorList>
    </citation>
    <scope>NUCLEOTIDE SEQUENCE</scope>
    <source>
        <strain evidence="2">PSN324</strain>
    </source>
</reference>
<feature type="region of interest" description="Disordered" evidence="1">
    <location>
        <begin position="434"/>
        <end position="632"/>
    </location>
</feature>
<dbReference type="EMBL" id="MU865015">
    <property type="protein sequence ID" value="KAK4460305.1"/>
    <property type="molecule type" value="Genomic_DNA"/>
</dbReference>
<accession>A0AAV9HJJ6</accession>
<feature type="compositionally biased region" description="Low complexity" evidence="1">
    <location>
        <begin position="7"/>
        <end position="17"/>
    </location>
</feature>
<feature type="compositionally biased region" description="Low complexity" evidence="1">
    <location>
        <begin position="513"/>
        <end position="523"/>
    </location>
</feature>
<feature type="region of interest" description="Disordered" evidence="1">
    <location>
        <begin position="303"/>
        <end position="360"/>
    </location>
</feature>
<name>A0AAV9HJJ6_9PEZI</name>
<organism evidence="2 3">
    <name type="scientific">Cladorrhinum samala</name>
    <dbReference type="NCBI Taxonomy" id="585594"/>
    <lineage>
        <taxon>Eukaryota</taxon>
        <taxon>Fungi</taxon>
        <taxon>Dikarya</taxon>
        <taxon>Ascomycota</taxon>
        <taxon>Pezizomycotina</taxon>
        <taxon>Sordariomycetes</taxon>
        <taxon>Sordariomycetidae</taxon>
        <taxon>Sordariales</taxon>
        <taxon>Podosporaceae</taxon>
        <taxon>Cladorrhinum</taxon>
    </lineage>
</organism>
<protein>
    <submittedName>
        <fullName evidence="2">Uncharacterized protein</fullName>
    </submittedName>
</protein>
<feature type="compositionally biased region" description="Polar residues" evidence="1">
    <location>
        <begin position="18"/>
        <end position="27"/>
    </location>
</feature>
<feature type="region of interest" description="Disordered" evidence="1">
    <location>
        <begin position="1"/>
        <end position="148"/>
    </location>
</feature>
<evidence type="ECO:0000313" key="2">
    <source>
        <dbReference type="EMBL" id="KAK4460305.1"/>
    </source>
</evidence>
<feature type="compositionally biased region" description="Low complexity" evidence="1">
    <location>
        <begin position="695"/>
        <end position="704"/>
    </location>
</feature>
<reference evidence="2" key="1">
    <citation type="journal article" date="2023" name="Mol. Phylogenet. Evol.">
        <title>Genome-scale phylogeny and comparative genomics of the fungal order Sordariales.</title>
        <authorList>
            <person name="Hensen N."/>
            <person name="Bonometti L."/>
            <person name="Westerberg I."/>
            <person name="Brannstrom I.O."/>
            <person name="Guillou S."/>
            <person name="Cros-Aarteil S."/>
            <person name="Calhoun S."/>
            <person name="Haridas S."/>
            <person name="Kuo A."/>
            <person name="Mondo S."/>
            <person name="Pangilinan J."/>
            <person name="Riley R."/>
            <person name="LaButti K."/>
            <person name="Andreopoulos B."/>
            <person name="Lipzen A."/>
            <person name="Chen C."/>
            <person name="Yan M."/>
            <person name="Daum C."/>
            <person name="Ng V."/>
            <person name="Clum A."/>
            <person name="Steindorff A."/>
            <person name="Ohm R.A."/>
            <person name="Martin F."/>
            <person name="Silar P."/>
            <person name="Natvig D.O."/>
            <person name="Lalanne C."/>
            <person name="Gautier V."/>
            <person name="Ament-Velasquez S.L."/>
            <person name="Kruys A."/>
            <person name="Hutchinson M.I."/>
            <person name="Powell A.J."/>
            <person name="Barry K."/>
            <person name="Miller A.N."/>
            <person name="Grigoriev I.V."/>
            <person name="Debuchy R."/>
            <person name="Gladieux P."/>
            <person name="Hiltunen Thoren M."/>
            <person name="Johannesson H."/>
        </authorList>
    </citation>
    <scope>NUCLEOTIDE SEQUENCE</scope>
    <source>
        <strain evidence="2">PSN324</strain>
    </source>
</reference>
<feature type="compositionally biased region" description="Polar residues" evidence="1">
    <location>
        <begin position="332"/>
        <end position="343"/>
    </location>
</feature>
<sequence length="710" mass="76397">MMAAMVASSASSTTSSSPTRPKNQKTMSWPRDGEYSTYQSFAQRVQEQQEQQKQQVRYSVDQHRPPPSRSGPSPEKGQSRFQEGSMNDRVSAAPPAVFLSGEEEIEQYEKQFYAQPMQQQRPQQQQQQQQQQHQHQKEEKKGGGVGGFLGLAPLWDGVREKLNLRSTRSSGSITSITSMMMGGRAATEKETPPQLPPQLPAAEPAAPAKPAPSSTTGYPTREEVLESYKNLQASGFFSSHAIIGTRHPLRTAASAPMSTGTGGMNPPPAPSSFGTSFADRLAEHQRPGMLRSPISFSAIAEVESPDHRPRAHTNPFPHASGATPLPPPPPFANSTSDSTTSSPGRGMKRPSNEISAEQETATRKLVKKLRRTNSRASTTTNATAITIATTAATDFFKPARPSFSSIRIVEPSLFNGASPPPSPNRQSLRSKLSFAKLTKPRHSKEKDSSGASIKSRRGLNILGLGRRSKHSSEPESPHPTSPTSPAYSTFGGGPVQDIDAMMIDSFPSPPPQQQTSAAAAGPSELVHGPHHGYSRSLGATVLKPPISKYNHRHSSSTTSSRSSTTGFSLPVPTQIDYHYPQRVRPASRPTSQNGHHEPLSVVPDLNKGVPAIPAAPQHHQHPNRSSGSGAIPVYGKPVVVDIDEERRVKRESLRMMMMGDKSNRDSGLGSSVSVRSVSGQVTVGGGGVGQGYQGQQGPQGMQGQDDMDIW</sequence>
<feature type="compositionally biased region" description="Low complexity" evidence="1">
    <location>
        <begin position="115"/>
        <end position="133"/>
    </location>
</feature>
<dbReference type="AlphaFoldDB" id="A0AAV9HJJ6"/>
<feature type="compositionally biased region" description="Low complexity" evidence="1">
    <location>
        <begin position="200"/>
        <end position="215"/>
    </location>
</feature>
<evidence type="ECO:0000256" key="1">
    <source>
        <dbReference type="SAM" id="MobiDB-lite"/>
    </source>
</evidence>